<feature type="compositionally biased region" description="Polar residues" evidence="7">
    <location>
        <begin position="519"/>
        <end position="534"/>
    </location>
</feature>
<feature type="compositionally biased region" description="Low complexity" evidence="7">
    <location>
        <begin position="538"/>
        <end position="599"/>
    </location>
</feature>
<dbReference type="Pfam" id="PF01554">
    <property type="entry name" value="MatE"/>
    <property type="match status" value="2"/>
</dbReference>
<dbReference type="GO" id="GO:1990961">
    <property type="term" value="P:xenobiotic detoxification by transmembrane export across the plasma membrane"/>
    <property type="evidence" value="ECO:0007669"/>
    <property type="project" value="InterPro"/>
</dbReference>
<organism evidence="8 9">
    <name type="scientific">Mugilogobius chulae</name>
    <name type="common">yellowstripe goby</name>
    <dbReference type="NCBI Taxonomy" id="88201"/>
    <lineage>
        <taxon>Eukaryota</taxon>
        <taxon>Metazoa</taxon>
        <taxon>Chordata</taxon>
        <taxon>Craniata</taxon>
        <taxon>Vertebrata</taxon>
        <taxon>Euteleostomi</taxon>
        <taxon>Actinopterygii</taxon>
        <taxon>Neopterygii</taxon>
        <taxon>Teleostei</taxon>
        <taxon>Neoteleostei</taxon>
        <taxon>Acanthomorphata</taxon>
        <taxon>Gobiaria</taxon>
        <taxon>Gobiiformes</taxon>
        <taxon>Gobioidei</taxon>
        <taxon>Gobiidae</taxon>
        <taxon>Gobionellinae</taxon>
        <taxon>Mugilogobius</taxon>
    </lineage>
</organism>
<feature type="transmembrane region" description="Helical" evidence="6">
    <location>
        <begin position="373"/>
        <end position="392"/>
    </location>
</feature>
<gene>
    <name evidence="8" type="ORF">WMY93_010431</name>
</gene>
<evidence type="ECO:0000256" key="3">
    <source>
        <dbReference type="ARBA" id="ARBA00022692"/>
    </source>
</evidence>
<proteinExistence type="inferred from homology"/>
<feature type="compositionally biased region" description="Polar residues" evidence="7">
    <location>
        <begin position="623"/>
        <end position="635"/>
    </location>
</feature>
<reference evidence="9" key="1">
    <citation type="submission" date="2024-04" db="EMBL/GenBank/DDBJ databases">
        <title>Salinicola lusitanus LLJ914,a marine bacterium isolated from the Okinawa Trough.</title>
        <authorList>
            <person name="Li J."/>
        </authorList>
    </citation>
    <scope>NUCLEOTIDE SEQUENCE [LARGE SCALE GENOMIC DNA]</scope>
</reference>
<dbReference type="InterPro" id="IPR002528">
    <property type="entry name" value="MATE_fam"/>
</dbReference>
<dbReference type="EMBL" id="JBBPFD010000007">
    <property type="protein sequence ID" value="KAK7919147.1"/>
    <property type="molecule type" value="Genomic_DNA"/>
</dbReference>
<dbReference type="Proteomes" id="UP001460270">
    <property type="component" value="Unassembled WGS sequence"/>
</dbReference>
<feature type="transmembrane region" description="Helical" evidence="6">
    <location>
        <begin position="151"/>
        <end position="170"/>
    </location>
</feature>
<sequence length="722" mass="76393">MAITSASCLRRGIARRIPDHYKEEIREIFKVCLPMAVNMAGIAVGTGLALTYFGSGNLKRVGILVQRCAIFLGLAVFPCCAVLINTETLALLFKQSPEVACLAQSYVKFAMAALPNIVLPQVYCAIVANGINAVVNYILLYVLEEGVTGSAIANLIAQYVLAGLMFFYMYVKGLHKPTWPGCSWEALQEWWPFFKLAILSLVMTCLEFWVYEGTVFMASEISETELNAQSIVYQIVIMTYMIPLGLSIAASVRVGHALGAGNIDRAKLSSKVVIVVAGVLGVIFGVLIIALRRQAARLFTEEEETIERYAELALVYALLHAVDAVVCVCGGVLRGAGKLNVGTLCNLVGYYFIGLPVGYALQRTTNLGIKGVAISLTVAVVLMSGVFFYSIYKLDWELAAKETAGVETTDAIEIPDIINESNEIDPETIETTFAETSLCEAPAAQTSTSEATAVEKSASKTTAAEVTASKTTAFKATDLKATAFKASASEESVSKATAALKSVFKANAPKKSASEAVATKTSPSEATAAETSPSKVIATKTSPPKATTAETSPSEATTAKTSPSEATAAEASPSKATAAKTSPSKATAAKTSSSKATAAEISPFKTTAAEIFLFEATAAKTSPTEVTAAETSPSKATAAETSVSEATADDTPPALQGPAVSIVTVGQRLSFHQLLFWRGLILLLMMLILCAGIVTNKYAVEHLRSKLGIEIGLLHMFGKKIM</sequence>
<feature type="transmembrane region" description="Helical" evidence="6">
    <location>
        <begin position="28"/>
        <end position="52"/>
    </location>
</feature>
<dbReference type="InterPro" id="IPR045069">
    <property type="entry name" value="MATE_euk"/>
</dbReference>
<feature type="transmembrane region" description="Helical" evidence="6">
    <location>
        <begin position="231"/>
        <end position="252"/>
    </location>
</feature>
<dbReference type="CDD" id="cd13132">
    <property type="entry name" value="MATE_eukaryotic"/>
    <property type="match status" value="1"/>
</dbReference>
<feature type="transmembrane region" description="Helical" evidence="6">
    <location>
        <begin position="272"/>
        <end position="291"/>
    </location>
</feature>
<feature type="transmembrane region" description="Helical" evidence="6">
    <location>
        <begin position="312"/>
        <end position="333"/>
    </location>
</feature>
<dbReference type="AlphaFoldDB" id="A0AAW0P755"/>
<evidence type="ECO:0000256" key="4">
    <source>
        <dbReference type="ARBA" id="ARBA00022989"/>
    </source>
</evidence>
<comment type="similarity">
    <text evidence="2 6">Belongs to the multi antimicrobial extrusion (MATE) (TC 2.A.66.1) family.</text>
</comment>
<dbReference type="GO" id="GO:0042910">
    <property type="term" value="F:xenobiotic transmembrane transporter activity"/>
    <property type="evidence" value="ECO:0007669"/>
    <property type="project" value="InterPro"/>
</dbReference>
<evidence type="ECO:0000256" key="7">
    <source>
        <dbReference type="SAM" id="MobiDB-lite"/>
    </source>
</evidence>
<evidence type="ECO:0000256" key="2">
    <source>
        <dbReference type="ARBA" id="ARBA00010199"/>
    </source>
</evidence>
<protein>
    <recommendedName>
        <fullName evidence="6">Multidrug and toxin extrusion protein</fullName>
    </recommendedName>
</protein>
<dbReference type="GO" id="GO:0015297">
    <property type="term" value="F:antiporter activity"/>
    <property type="evidence" value="ECO:0007669"/>
    <property type="project" value="InterPro"/>
</dbReference>
<feature type="compositionally biased region" description="Low complexity" evidence="7">
    <location>
        <begin position="636"/>
        <end position="646"/>
    </location>
</feature>
<dbReference type="GO" id="GO:0016020">
    <property type="term" value="C:membrane"/>
    <property type="evidence" value="ECO:0007669"/>
    <property type="project" value="UniProtKB-SubCell"/>
</dbReference>
<evidence type="ECO:0000256" key="5">
    <source>
        <dbReference type="ARBA" id="ARBA00023136"/>
    </source>
</evidence>
<keyword evidence="5 6" id="KW-0472">Membrane</keyword>
<feature type="transmembrane region" description="Helical" evidence="6">
    <location>
        <begin position="675"/>
        <end position="694"/>
    </location>
</feature>
<dbReference type="NCBIfam" id="TIGR00797">
    <property type="entry name" value="matE"/>
    <property type="match status" value="1"/>
</dbReference>
<comment type="subcellular location">
    <subcellularLocation>
        <location evidence="1">Membrane</location>
        <topology evidence="1">Multi-pass membrane protein</topology>
    </subcellularLocation>
</comment>
<name>A0AAW0P755_9GOBI</name>
<accession>A0AAW0P755</accession>
<keyword evidence="4 6" id="KW-1133">Transmembrane helix</keyword>
<dbReference type="PANTHER" id="PTHR11206">
    <property type="entry name" value="MULTIDRUG RESISTANCE PROTEIN"/>
    <property type="match status" value="1"/>
</dbReference>
<feature type="transmembrane region" description="Helical" evidence="6">
    <location>
        <begin position="64"/>
        <end position="84"/>
    </location>
</feature>
<evidence type="ECO:0000256" key="1">
    <source>
        <dbReference type="ARBA" id="ARBA00004141"/>
    </source>
</evidence>
<feature type="region of interest" description="Disordered" evidence="7">
    <location>
        <begin position="443"/>
        <end position="462"/>
    </location>
</feature>
<keyword evidence="3 6" id="KW-0812">Transmembrane</keyword>
<comment type="caution">
    <text evidence="8">The sequence shown here is derived from an EMBL/GenBank/DDBJ whole genome shotgun (WGS) entry which is preliminary data.</text>
</comment>
<feature type="region of interest" description="Disordered" evidence="7">
    <location>
        <begin position="510"/>
        <end position="599"/>
    </location>
</feature>
<keyword evidence="9" id="KW-1185">Reference proteome</keyword>
<feature type="transmembrane region" description="Helical" evidence="6">
    <location>
        <begin position="339"/>
        <end position="361"/>
    </location>
</feature>
<feature type="transmembrane region" description="Helical" evidence="6">
    <location>
        <begin position="117"/>
        <end position="139"/>
    </location>
</feature>
<evidence type="ECO:0000313" key="8">
    <source>
        <dbReference type="EMBL" id="KAK7919147.1"/>
    </source>
</evidence>
<evidence type="ECO:0000256" key="6">
    <source>
        <dbReference type="RuleBase" id="RU004914"/>
    </source>
</evidence>
<feature type="region of interest" description="Disordered" evidence="7">
    <location>
        <begin position="623"/>
        <end position="652"/>
    </location>
</feature>
<evidence type="ECO:0000313" key="9">
    <source>
        <dbReference type="Proteomes" id="UP001460270"/>
    </source>
</evidence>
<feature type="transmembrane region" description="Helical" evidence="6">
    <location>
        <begin position="190"/>
        <end position="210"/>
    </location>
</feature>